<protein>
    <submittedName>
        <fullName evidence="4">Protein involved in gliding motility GldG</fullName>
    </submittedName>
</protein>
<evidence type="ECO:0000259" key="3">
    <source>
        <dbReference type="Pfam" id="PF23357"/>
    </source>
</evidence>
<evidence type="ECO:0000259" key="2">
    <source>
        <dbReference type="Pfam" id="PF09822"/>
    </source>
</evidence>
<dbReference type="EMBL" id="FQUT01000001">
    <property type="protein sequence ID" value="SHE53968.1"/>
    <property type="molecule type" value="Genomic_DNA"/>
</dbReference>
<accession>A0A1M4UBF0</accession>
<dbReference type="RefSeq" id="WP_072952987.1">
    <property type="nucleotide sequence ID" value="NZ_FQUT01000001.1"/>
</dbReference>
<feature type="domain" description="ABC-type uncharacterised transport system" evidence="2">
    <location>
        <begin position="185"/>
        <end position="492"/>
    </location>
</feature>
<evidence type="ECO:0000313" key="4">
    <source>
        <dbReference type="EMBL" id="SHE53968.1"/>
    </source>
</evidence>
<evidence type="ECO:0000313" key="5">
    <source>
        <dbReference type="Proteomes" id="UP000184518"/>
    </source>
</evidence>
<dbReference type="AlphaFoldDB" id="A0A1M4UBF0"/>
<keyword evidence="5" id="KW-1185">Reference proteome</keyword>
<dbReference type="Pfam" id="PF09822">
    <property type="entry name" value="ABC_transp_aux"/>
    <property type="match status" value="1"/>
</dbReference>
<name>A0A1M4UBF0_9FLAO</name>
<evidence type="ECO:0000256" key="1">
    <source>
        <dbReference type="SAM" id="Phobius"/>
    </source>
</evidence>
<reference evidence="5" key="1">
    <citation type="submission" date="2016-11" db="EMBL/GenBank/DDBJ databases">
        <authorList>
            <person name="Varghese N."/>
            <person name="Submissions S."/>
        </authorList>
    </citation>
    <scope>NUCLEOTIDE SEQUENCE [LARGE SCALE GENOMIC DNA]</scope>
    <source>
        <strain evidence="5">DSM 27619</strain>
    </source>
</reference>
<dbReference type="InterPro" id="IPR055396">
    <property type="entry name" value="DUF7088"/>
</dbReference>
<feature type="domain" description="DUF7088" evidence="3">
    <location>
        <begin position="35"/>
        <end position="137"/>
    </location>
</feature>
<organism evidence="4 5">
    <name type="scientific">Chryseobacterium arachidis</name>
    <dbReference type="NCBI Taxonomy" id="1416778"/>
    <lineage>
        <taxon>Bacteria</taxon>
        <taxon>Pseudomonadati</taxon>
        <taxon>Bacteroidota</taxon>
        <taxon>Flavobacteriia</taxon>
        <taxon>Flavobacteriales</taxon>
        <taxon>Weeksellaceae</taxon>
        <taxon>Chryseobacterium group</taxon>
        <taxon>Chryseobacterium</taxon>
    </lineage>
</organism>
<dbReference type="InterPro" id="IPR019196">
    <property type="entry name" value="ABC_transp_unknown"/>
</dbReference>
<keyword evidence="1" id="KW-0812">Transmembrane</keyword>
<sequence length="555" mass="63093">MKKIQFKSPLGILLFVILPLVVILAVSGIRLDLTKEKRYTLSDSTIKVLESVKKPLLIEVYLEGDFPADFKQLQSETKFMLESFRKVNSKVDFKFIDPIKSAIPKDTLLSRGIYPSVLDDRKSGKTSQIEIYPYALIKNGNTKVTVPLIVEQNYIDNAELLTKSIENLEYNFISKLKIATNESFKKVGVLINQDELSPSEFQGFMNLALENYDAGPIIPKNQKELSLADVPLLKQMSALVIAKPRKAFTDNEKVILDQYIMNGGKTLWMIDAVNAEMDTLMRSEKLMPFPIDINMTDFFFNYGLRINPALVKDVKKYAKLKFVAGEVAGNAQYSTQPWPYFPLGINENDHPVTKNINPVKFEFPTSIDTLGRKGIKTAVLFESSERTLLKQVPNYVSLEEINSVDSLGQMEKPSTPRIFAVALEGKFTSAYASRIERKSYPGFKASSPENKMIVIADGDVARNKVVKGKPLPLGMDILTQERFGNEQFLKNALDFLLDDSNLMELRNRNIEERLLDRYLISEERSYWQWFNLLLPLAIIGILGGLFFWLRKKKFG</sequence>
<feature type="transmembrane region" description="Helical" evidence="1">
    <location>
        <begin position="526"/>
        <end position="549"/>
    </location>
</feature>
<dbReference type="NCBIfam" id="TIGR03521">
    <property type="entry name" value="GldG"/>
    <property type="match status" value="1"/>
</dbReference>
<dbReference type="Pfam" id="PF23357">
    <property type="entry name" value="DUF7088"/>
    <property type="match status" value="1"/>
</dbReference>
<gene>
    <name evidence="4" type="ORF">SAMN05443633_101456</name>
</gene>
<dbReference type="OrthoDB" id="9777219at2"/>
<keyword evidence="1" id="KW-1133">Transmembrane helix</keyword>
<proteinExistence type="predicted"/>
<dbReference type="InterPro" id="IPR019863">
    <property type="entry name" value="Motility-assoc_ABC-rel_GldG"/>
</dbReference>
<keyword evidence="1" id="KW-0472">Membrane</keyword>
<dbReference type="STRING" id="1416778.SAMN05443633_101456"/>
<dbReference type="Proteomes" id="UP000184518">
    <property type="component" value="Unassembled WGS sequence"/>
</dbReference>